<feature type="domain" description="HNH nuclease" evidence="1">
    <location>
        <begin position="23"/>
        <end position="67"/>
    </location>
</feature>
<dbReference type="OrthoDB" id="447635at2759"/>
<dbReference type="SUPFAM" id="SSF54060">
    <property type="entry name" value="His-Me finger endonucleases"/>
    <property type="match status" value="1"/>
</dbReference>
<evidence type="ECO:0000313" key="4">
    <source>
        <dbReference type="Proteomes" id="UP000266861"/>
    </source>
</evidence>
<organism evidence="3 4">
    <name type="scientific">Diversispora epigaea</name>
    <dbReference type="NCBI Taxonomy" id="1348612"/>
    <lineage>
        <taxon>Eukaryota</taxon>
        <taxon>Fungi</taxon>
        <taxon>Fungi incertae sedis</taxon>
        <taxon>Mucoromycota</taxon>
        <taxon>Glomeromycotina</taxon>
        <taxon>Glomeromycetes</taxon>
        <taxon>Diversisporales</taxon>
        <taxon>Diversisporaceae</taxon>
        <taxon>Diversispora</taxon>
    </lineage>
</organism>
<dbReference type="InterPro" id="IPR054307">
    <property type="entry name" value="I-HmuI_NUMOD-like"/>
</dbReference>
<dbReference type="InterPro" id="IPR036388">
    <property type="entry name" value="WH-like_DNA-bd_sf"/>
</dbReference>
<evidence type="ECO:0000259" key="1">
    <source>
        <dbReference type="Pfam" id="PF13392"/>
    </source>
</evidence>
<gene>
    <name evidence="3" type="ORF">Glove_216g165</name>
</gene>
<comment type="caution">
    <text evidence="3">The sequence shown here is derived from an EMBL/GenBank/DDBJ whole genome shotgun (WGS) entry which is preliminary data.</text>
</comment>
<dbReference type="SUPFAM" id="SSF64496">
    <property type="entry name" value="DNA-binding domain of intron-encoded endonucleases"/>
    <property type="match status" value="1"/>
</dbReference>
<protein>
    <submittedName>
        <fullName evidence="3">Uncharacterized protein</fullName>
    </submittedName>
</protein>
<dbReference type="Gene3D" id="3.90.75.20">
    <property type="match status" value="1"/>
</dbReference>
<accession>A0A397ING0</accession>
<dbReference type="AlphaFoldDB" id="A0A397ING0"/>
<name>A0A397ING0_9GLOM</name>
<dbReference type="InterPro" id="IPR044925">
    <property type="entry name" value="His-Me_finger_sf"/>
</dbReference>
<evidence type="ECO:0000259" key="2">
    <source>
        <dbReference type="Pfam" id="PF22083"/>
    </source>
</evidence>
<proteinExistence type="predicted"/>
<feature type="domain" description="DNA endonuclease I-HmuI-like NUMOD-like" evidence="2">
    <location>
        <begin position="178"/>
        <end position="221"/>
    </location>
</feature>
<sequence length="231" mass="26864">MRSHNLNLKINQWHFSKYRNGVVYAHRLVAQAFIPNSENKLYVNHISGIRHDNRADNLEWVSLKENANRKVFSNPGCGRSRKVVQKTLDGNIIQIWDSIRLAKPDLNEEWREIEINSQKFIVSSFDRISLMNDKVTQRSLHSGYFRVNRGHQIYLIHCLVALAFCPKEQGKDYAVKHIFANGTIQEFLSLKETEHTTGIKSQNISAVCRGLRTHARGYCWEYIDTTIHNKD</sequence>
<dbReference type="Pfam" id="PF13392">
    <property type="entry name" value="HNH_3"/>
    <property type="match status" value="1"/>
</dbReference>
<dbReference type="InterPro" id="IPR003615">
    <property type="entry name" value="HNH_nuc"/>
</dbReference>
<dbReference type="Proteomes" id="UP000266861">
    <property type="component" value="Unassembled WGS sequence"/>
</dbReference>
<dbReference type="Pfam" id="PF22083">
    <property type="entry name" value="I-HmuI_NUMOD-like"/>
    <property type="match status" value="1"/>
</dbReference>
<reference evidence="3 4" key="1">
    <citation type="submission" date="2018-08" db="EMBL/GenBank/DDBJ databases">
        <title>Genome and evolution of the arbuscular mycorrhizal fungus Diversispora epigaea (formerly Glomus versiforme) and its bacterial endosymbionts.</title>
        <authorList>
            <person name="Sun X."/>
            <person name="Fei Z."/>
            <person name="Harrison M."/>
        </authorList>
    </citation>
    <scope>NUCLEOTIDE SEQUENCE [LARGE SCALE GENOMIC DNA]</scope>
    <source>
        <strain evidence="3 4">IT104</strain>
    </source>
</reference>
<dbReference type="STRING" id="1348612.A0A397ING0"/>
<keyword evidence="4" id="KW-1185">Reference proteome</keyword>
<dbReference type="EMBL" id="PQFF01000201">
    <property type="protein sequence ID" value="RHZ75286.1"/>
    <property type="molecule type" value="Genomic_DNA"/>
</dbReference>
<evidence type="ECO:0000313" key="3">
    <source>
        <dbReference type="EMBL" id="RHZ75286.1"/>
    </source>
</evidence>
<dbReference type="Gene3D" id="1.10.10.10">
    <property type="entry name" value="Winged helix-like DNA-binding domain superfamily/Winged helix DNA-binding domain"/>
    <property type="match status" value="1"/>
</dbReference>